<feature type="compositionally biased region" description="Basic and acidic residues" evidence="1">
    <location>
        <begin position="43"/>
        <end position="54"/>
    </location>
</feature>
<protein>
    <submittedName>
        <fullName evidence="2">Uncharacterized protein</fullName>
    </submittedName>
</protein>
<name>A0A3S4BWL9_9BRAD</name>
<proteinExistence type="predicted"/>
<evidence type="ECO:0000256" key="1">
    <source>
        <dbReference type="SAM" id="MobiDB-lite"/>
    </source>
</evidence>
<organism evidence="2 3">
    <name type="scientific">Rhodoplanes serenus</name>
    <dbReference type="NCBI Taxonomy" id="200615"/>
    <lineage>
        <taxon>Bacteria</taxon>
        <taxon>Pseudomonadati</taxon>
        <taxon>Pseudomonadota</taxon>
        <taxon>Alphaproteobacteria</taxon>
        <taxon>Hyphomicrobiales</taxon>
        <taxon>Nitrobacteraceae</taxon>
        <taxon>Rhodoplanes</taxon>
    </lineage>
</organism>
<dbReference type="EMBL" id="UWOC01000143">
    <property type="protein sequence ID" value="VCU09230.1"/>
    <property type="molecule type" value="Genomic_DNA"/>
</dbReference>
<dbReference type="RefSeq" id="WP_165363899.1">
    <property type="nucleotide sequence ID" value="NZ_UWOC01000143.1"/>
</dbReference>
<comment type="caution">
    <text evidence="2">The sequence shown here is derived from an EMBL/GenBank/DDBJ whole genome shotgun (WGS) entry which is preliminary data.</text>
</comment>
<accession>A0A3S4BWL9</accession>
<keyword evidence="3" id="KW-1185">Reference proteome</keyword>
<feature type="region of interest" description="Disordered" evidence="1">
    <location>
        <begin position="34"/>
        <end position="54"/>
    </location>
</feature>
<dbReference type="AlphaFoldDB" id="A0A3S4BWL9"/>
<sequence length="54" mass="6206">MPILRAMKRLLLARVADVAGLLIGPPDPRYWPERHYMRGPGPKWREKQARGGAR</sequence>
<reference evidence="3" key="1">
    <citation type="submission" date="2018-10" db="EMBL/GenBank/DDBJ databases">
        <authorList>
            <person name="Peiro R."/>
            <person name="Begona"/>
            <person name="Cbmso G."/>
            <person name="Lopez M."/>
            <person name="Gonzalez S."/>
            <person name="Sacristan E."/>
            <person name="Castillo E."/>
        </authorList>
    </citation>
    <scope>NUCLEOTIDE SEQUENCE [LARGE SCALE GENOMIC DNA]</scope>
</reference>
<gene>
    <name evidence="2" type="ORF">RHODGE_RHODGE_02403</name>
</gene>
<dbReference type="Proteomes" id="UP000289200">
    <property type="component" value="Unassembled WGS sequence"/>
</dbReference>
<evidence type="ECO:0000313" key="2">
    <source>
        <dbReference type="EMBL" id="VCU09230.1"/>
    </source>
</evidence>
<evidence type="ECO:0000313" key="3">
    <source>
        <dbReference type="Proteomes" id="UP000289200"/>
    </source>
</evidence>